<feature type="binding site" evidence="15">
    <location>
        <position position="446"/>
    </location>
    <ligand>
        <name>substrate</name>
    </ligand>
</feature>
<dbReference type="PANTHER" id="PTHR19278">
    <property type="entry name" value="OROTATE PHOSPHORIBOSYLTRANSFERASE"/>
    <property type="match status" value="1"/>
</dbReference>
<name>A0A6A5BRZ7_NAEFO</name>
<dbReference type="InterPro" id="IPR013785">
    <property type="entry name" value="Aldolase_TIM"/>
</dbReference>
<dbReference type="GeneID" id="68110476"/>
<feature type="active site" description="For OMPdecase activity" evidence="14">
    <location>
        <position position="327"/>
    </location>
</feature>
<dbReference type="Gene3D" id="3.20.20.70">
    <property type="entry name" value="Aldolase class I"/>
    <property type="match status" value="1"/>
</dbReference>
<dbReference type="Proteomes" id="UP000444721">
    <property type="component" value="Unassembled WGS sequence"/>
</dbReference>
<evidence type="ECO:0000256" key="2">
    <source>
        <dbReference type="ARBA" id="ARBA00004889"/>
    </source>
</evidence>
<dbReference type="NCBIfam" id="TIGR01740">
    <property type="entry name" value="pyrF"/>
    <property type="match status" value="1"/>
</dbReference>
<dbReference type="VEuPathDB" id="AmoebaDB:NfTy_060020"/>
<comment type="similarity">
    <text evidence="4">In the C-terminal section; belongs to the OMP decarboxylase family.</text>
</comment>
<feature type="binding site" evidence="15">
    <location>
        <position position="436"/>
    </location>
    <ligand>
        <name>substrate</name>
    </ligand>
</feature>
<evidence type="ECO:0000256" key="4">
    <source>
        <dbReference type="ARBA" id="ARBA00009769"/>
    </source>
</evidence>
<dbReference type="EMBL" id="VFQX01000033">
    <property type="protein sequence ID" value="KAF0977936.1"/>
    <property type="molecule type" value="Genomic_DNA"/>
</dbReference>
<dbReference type="InterPro" id="IPR023031">
    <property type="entry name" value="OPRT"/>
</dbReference>
<keyword evidence="13" id="KW-0511">Multifunctional enzyme</keyword>
<feature type="binding site" evidence="15">
    <location>
        <position position="290"/>
    </location>
    <ligand>
        <name>substrate</name>
    </ligand>
</feature>
<proteinExistence type="inferred from homology"/>
<accession>A0A6A5BRZ7</accession>
<dbReference type="GO" id="GO:0004590">
    <property type="term" value="F:orotidine-5'-phosphate decarboxylase activity"/>
    <property type="evidence" value="ECO:0007669"/>
    <property type="project" value="UniProtKB-EC"/>
</dbReference>
<keyword evidence="18" id="KW-1185">Reference proteome</keyword>
<feature type="binding site" evidence="15">
    <location>
        <position position="387"/>
    </location>
    <ligand>
        <name>substrate</name>
    </ligand>
</feature>
<feature type="active site" description="For OMPdecase activity" evidence="14">
    <location>
        <position position="322"/>
    </location>
</feature>
<dbReference type="VEuPathDB" id="AmoebaDB:FDP41_003258"/>
<evidence type="ECO:0000256" key="8">
    <source>
        <dbReference type="ARBA" id="ARBA00022676"/>
    </source>
</evidence>
<dbReference type="SUPFAM" id="SSF53271">
    <property type="entry name" value="PRTase-like"/>
    <property type="match status" value="1"/>
</dbReference>
<dbReference type="VEuPathDB" id="AmoebaDB:NF0039530"/>
<evidence type="ECO:0000313" key="17">
    <source>
        <dbReference type="EMBL" id="KAF0977936.1"/>
    </source>
</evidence>
<dbReference type="GO" id="GO:0006207">
    <property type="term" value="P:'de novo' pyrimidine nucleobase biosynthetic process"/>
    <property type="evidence" value="ECO:0007669"/>
    <property type="project" value="InterPro"/>
</dbReference>
<dbReference type="Gene3D" id="3.40.50.2020">
    <property type="match status" value="1"/>
</dbReference>
<dbReference type="FunFam" id="3.20.20.70:FF:000114">
    <property type="entry name" value="Decarboxylase,orotidine phosphate"/>
    <property type="match status" value="1"/>
</dbReference>
<protein>
    <recommendedName>
        <fullName evidence="7">Uridine 5'-monophosphate synthase</fullName>
        <ecNumber evidence="5">2.4.2.10</ecNumber>
        <ecNumber evidence="6">4.1.1.23</ecNumber>
    </recommendedName>
</protein>
<dbReference type="RefSeq" id="XP_044562649.1">
    <property type="nucleotide sequence ID" value="XM_044706542.1"/>
</dbReference>
<feature type="active site" description="For OMPdecase activity" evidence="14">
    <location>
        <position position="324"/>
    </location>
</feature>
<evidence type="ECO:0000256" key="11">
    <source>
        <dbReference type="ARBA" id="ARBA00022975"/>
    </source>
</evidence>
<dbReference type="CDD" id="cd06223">
    <property type="entry name" value="PRTases_typeI"/>
    <property type="match status" value="1"/>
</dbReference>
<dbReference type="PANTHER" id="PTHR19278:SF9">
    <property type="entry name" value="URIDINE 5'-MONOPHOSPHATE SYNTHASE"/>
    <property type="match status" value="1"/>
</dbReference>
<dbReference type="AlphaFoldDB" id="A0A6A5BRZ7"/>
<sequence>MSDMNGLQSLKEELVQQLCEIGALKFGKFTLKSGIVSPFYVDLRIIPCYPKMLAQISELFYNLMTERQLVANMDKKVICGVPYSALTFSSCMSVSHNLPMVICRKERKQYGTGNMVEGVFVKNETNCLLIEDVITSGASIMETAEKLENEGLIVTDALVFLTREQLPFANNMHVLKKGDKEYRVHPCLTMSEVSQIFVKLGKMTQETREEILTFIANNKFPQETQQPQAPKKKELSFGERAQLSNNEFSKKLFTLMEQKQTNLCIAADITSKQDLLKLAEECGSEICMLKTHVDTLDDQPDEEFTKQLKALAEKHNFLIFEDRKLADIGNVVKQQYARGPFKIAQWSDLCNAHMVSGGSSLVKALKEALKEESINEERGLLLIAQMSTEGATTNESTQQEALRVALEHPDFVSGFICQSKLRDDLDQFLYCTPGVRLDVKGDSLGQQYNSPEYVVCEKKCDVIIVGRGIYHDKDRKGAAQLYRKLGWDAYLKRLNHQ</sequence>
<evidence type="ECO:0000256" key="15">
    <source>
        <dbReference type="PIRSR" id="PIRSR614732-2"/>
    </source>
</evidence>
<evidence type="ECO:0000256" key="1">
    <source>
        <dbReference type="ARBA" id="ARBA00004861"/>
    </source>
</evidence>
<reference evidence="17 18" key="1">
    <citation type="journal article" date="2019" name="Sci. Rep.">
        <title>Nanopore sequencing improves the draft genome of the human pathogenic amoeba Naegleria fowleri.</title>
        <authorList>
            <person name="Liechti N."/>
            <person name="Schurch N."/>
            <person name="Bruggmann R."/>
            <person name="Wittwer M."/>
        </authorList>
    </citation>
    <scope>NUCLEOTIDE SEQUENCE [LARGE SCALE GENOMIC DNA]</scope>
    <source>
        <strain evidence="17 18">ATCC 30894</strain>
    </source>
</reference>
<evidence type="ECO:0000256" key="14">
    <source>
        <dbReference type="PIRSR" id="PIRSR614732-1"/>
    </source>
</evidence>
<evidence type="ECO:0000256" key="5">
    <source>
        <dbReference type="ARBA" id="ARBA00011971"/>
    </source>
</evidence>
<feature type="binding site" evidence="15">
    <location>
        <position position="467"/>
    </location>
    <ligand>
        <name>substrate</name>
    </ligand>
</feature>
<dbReference type="Pfam" id="PF00215">
    <property type="entry name" value="OMPdecase"/>
    <property type="match status" value="1"/>
</dbReference>
<gene>
    <name evidence="17" type="ORF">FDP41_003258</name>
</gene>
<evidence type="ECO:0000256" key="3">
    <source>
        <dbReference type="ARBA" id="ARBA00006221"/>
    </source>
</evidence>
<dbReference type="UniPathway" id="UPA00070">
    <property type="reaction ID" value="UER00119"/>
</dbReference>
<keyword evidence="8" id="KW-0328">Glycosyltransferase</keyword>
<keyword evidence="12" id="KW-0456">Lyase</keyword>
<evidence type="ECO:0000259" key="16">
    <source>
        <dbReference type="SMART" id="SM00934"/>
    </source>
</evidence>
<dbReference type="GO" id="GO:0004588">
    <property type="term" value="F:orotate phosphoribosyltransferase activity"/>
    <property type="evidence" value="ECO:0007669"/>
    <property type="project" value="UniProtKB-EC"/>
</dbReference>
<dbReference type="InterPro" id="IPR029057">
    <property type="entry name" value="PRTase-like"/>
</dbReference>
<feature type="binding site" evidence="15">
    <location>
        <position position="466"/>
    </location>
    <ligand>
        <name>substrate</name>
    </ligand>
</feature>
<dbReference type="SMART" id="SM00934">
    <property type="entry name" value="OMPdecase"/>
    <property type="match status" value="1"/>
</dbReference>
<evidence type="ECO:0000256" key="10">
    <source>
        <dbReference type="ARBA" id="ARBA00022793"/>
    </source>
</evidence>
<keyword evidence="9" id="KW-0808">Transferase</keyword>
<dbReference type="InterPro" id="IPR000836">
    <property type="entry name" value="PRTase_dom"/>
</dbReference>
<dbReference type="OrthoDB" id="10263753at2759"/>
<dbReference type="EC" id="2.4.2.10" evidence="5"/>
<evidence type="ECO:0000256" key="7">
    <source>
        <dbReference type="ARBA" id="ARBA00015047"/>
    </source>
</evidence>
<feature type="domain" description="Orotidine 5'-phosphate decarboxylase" evidence="16">
    <location>
        <begin position="262"/>
        <end position="482"/>
    </location>
</feature>
<evidence type="ECO:0000256" key="6">
    <source>
        <dbReference type="ARBA" id="ARBA00012321"/>
    </source>
</evidence>
<dbReference type="EC" id="4.1.1.23" evidence="6"/>
<evidence type="ECO:0000256" key="13">
    <source>
        <dbReference type="ARBA" id="ARBA00023268"/>
    </source>
</evidence>
<dbReference type="InterPro" id="IPR011060">
    <property type="entry name" value="RibuloseP-bd_barrel"/>
</dbReference>
<dbReference type="InterPro" id="IPR001754">
    <property type="entry name" value="OMPdeCOase_dom"/>
</dbReference>
<comment type="caution">
    <text evidence="17">The sequence shown here is derived from an EMBL/GenBank/DDBJ whole genome shotgun (WGS) entry which is preliminary data.</text>
</comment>
<evidence type="ECO:0000313" key="18">
    <source>
        <dbReference type="Proteomes" id="UP000444721"/>
    </source>
</evidence>
<dbReference type="GO" id="GO:0044205">
    <property type="term" value="P:'de novo' UMP biosynthetic process"/>
    <property type="evidence" value="ECO:0007669"/>
    <property type="project" value="UniProtKB-UniPathway"/>
</dbReference>
<evidence type="ECO:0000256" key="12">
    <source>
        <dbReference type="ARBA" id="ARBA00023239"/>
    </source>
</evidence>
<comment type="pathway">
    <text evidence="1">Pyrimidine metabolism; UMP biosynthesis via de novo pathway; UMP from orotate: step 2/2.</text>
</comment>
<dbReference type="OMA" id="SAKHVCG"/>
<comment type="similarity">
    <text evidence="3">In the N-terminal section; belongs to the purine/pyrimidine phosphoribosyltransferase family.</text>
</comment>
<dbReference type="InterPro" id="IPR014732">
    <property type="entry name" value="OMPdecase"/>
</dbReference>
<dbReference type="CDD" id="cd04725">
    <property type="entry name" value="OMP_decarboxylase_like"/>
    <property type="match status" value="1"/>
</dbReference>
<dbReference type="HAMAP" id="MF_01208">
    <property type="entry name" value="PyrE"/>
    <property type="match status" value="1"/>
</dbReference>
<keyword evidence="10" id="KW-0210">Decarboxylase</keyword>
<dbReference type="SUPFAM" id="SSF51366">
    <property type="entry name" value="Ribulose-phoshate binding barrel"/>
    <property type="match status" value="1"/>
</dbReference>
<comment type="pathway">
    <text evidence="2">Pyrimidine metabolism; UMP biosynthesis via de novo pathway; UMP from orotate: step 1/2.</text>
</comment>
<feature type="binding site" evidence="15">
    <location>
        <position position="268"/>
    </location>
    <ligand>
        <name>substrate</name>
    </ligand>
</feature>
<organism evidence="17 18">
    <name type="scientific">Naegleria fowleri</name>
    <name type="common">Brain eating amoeba</name>
    <dbReference type="NCBI Taxonomy" id="5763"/>
    <lineage>
        <taxon>Eukaryota</taxon>
        <taxon>Discoba</taxon>
        <taxon>Heterolobosea</taxon>
        <taxon>Tetramitia</taxon>
        <taxon>Eutetramitia</taxon>
        <taxon>Vahlkampfiidae</taxon>
        <taxon>Naegleria</taxon>
    </lineage>
</organism>
<keyword evidence="11" id="KW-0665">Pyrimidine biosynthesis</keyword>
<evidence type="ECO:0000256" key="9">
    <source>
        <dbReference type="ARBA" id="ARBA00022679"/>
    </source>
</evidence>